<keyword evidence="2" id="KW-1185">Reference proteome</keyword>
<dbReference type="EMBL" id="MU006740">
    <property type="protein sequence ID" value="KAF2623033.1"/>
    <property type="molecule type" value="Genomic_DNA"/>
</dbReference>
<proteinExistence type="predicted"/>
<organism evidence="1 2">
    <name type="scientific">Macroventuria anomochaeta</name>
    <dbReference type="NCBI Taxonomy" id="301207"/>
    <lineage>
        <taxon>Eukaryota</taxon>
        <taxon>Fungi</taxon>
        <taxon>Dikarya</taxon>
        <taxon>Ascomycota</taxon>
        <taxon>Pezizomycotina</taxon>
        <taxon>Dothideomycetes</taxon>
        <taxon>Pleosporomycetidae</taxon>
        <taxon>Pleosporales</taxon>
        <taxon>Pleosporineae</taxon>
        <taxon>Didymellaceae</taxon>
        <taxon>Macroventuria</taxon>
    </lineage>
</organism>
<dbReference type="Proteomes" id="UP000799754">
    <property type="component" value="Unassembled WGS sequence"/>
</dbReference>
<evidence type="ECO:0000313" key="1">
    <source>
        <dbReference type="EMBL" id="KAF2623033.1"/>
    </source>
</evidence>
<reference evidence="1" key="1">
    <citation type="journal article" date="2020" name="Stud. Mycol.">
        <title>101 Dothideomycetes genomes: a test case for predicting lifestyles and emergence of pathogens.</title>
        <authorList>
            <person name="Haridas S."/>
            <person name="Albert R."/>
            <person name="Binder M."/>
            <person name="Bloem J."/>
            <person name="Labutti K."/>
            <person name="Salamov A."/>
            <person name="Andreopoulos B."/>
            <person name="Baker S."/>
            <person name="Barry K."/>
            <person name="Bills G."/>
            <person name="Bluhm B."/>
            <person name="Cannon C."/>
            <person name="Castanera R."/>
            <person name="Culley D."/>
            <person name="Daum C."/>
            <person name="Ezra D."/>
            <person name="Gonzalez J."/>
            <person name="Henrissat B."/>
            <person name="Kuo A."/>
            <person name="Liang C."/>
            <person name="Lipzen A."/>
            <person name="Lutzoni F."/>
            <person name="Magnuson J."/>
            <person name="Mondo S."/>
            <person name="Nolan M."/>
            <person name="Ohm R."/>
            <person name="Pangilinan J."/>
            <person name="Park H.-J."/>
            <person name="Ramirez L."/>
            <person name="Alfaro M."/>
            <person name="Sun H."/>
            <person name="Tritt A."/>
            <person name="Yoshinaga Y."/>
            <person name="Zwiers L.-H."/>
            <person name="Turgeon B."/>
            <person name="Goodwin S."/>
            <person name="Spatafora J."/>
            <person name="Crous P."/>
            <person name="Grigoriev I."/>
        </authorList>
    </citation>
    <scope>NUCLEOTIDE SEQUENCE</scope>
    <source>
        <strain evidence="1">CBS 525.71</strain>
    </source>
</reference>
<protein>
    <submittedName>
        <fullName evidence="1">Uncharacterized protein</fullName>
    </submittedName>
</protein>
<name>A0ACB6RPI0_9PLEO</name>
<comment type="caution">
    <text evidence="1">The sequence shown here is derived from an EMBL/GenBank/DDBJ whole genome shotgun (WGS) entry which is preliminary data.</text>
</comment>
<accession>A0ACB6RPI0</accession>
<gene>
    <name evidence="1" type="ORF">BU25DRAFT_451684</name>
</gene>
<evidence type="ECO:0000313" key="2">
    <source>
        <dbReference type="Proteomes" id="UP000799754"/>
    </source>
</evidence>
<sequence length="514" mass="55859">MAKTKKPSADDAGELMVSVESYTRTRDSVCLIVLFHNARPHCLCLLVAWSTRLDHYVCAEAVTVAAAEIEYLTRSNLINDAQRLEHTYITSEGTAKTCFHQQVIVSLSNLQAGLTHVQSGLNELLRAYLEHTNSVIAGEDVVLNKLELNKDIAAAAHATIEAASSTANGIAQAISAGDKTEAAAESGKPSKGTKRKREKKEKDPNAPKKPLTAAFLYAQTARPIVRGDLEAALGPDQKLEPNAVNLEVNKRWNEMPEEDKETWRQSYRDSMEQWKEEMAAYTAKNASAAVDLHDDDDASEAEAEIEVEAAADSDASSEDEEPAPAKAPSPPVKTPRANKRQKTAQNPAVNGAAAPIVAAASPVPLPRATSTVVPPVAAAETPAKKEKKKKEKAAPQPIAPAPATSAKEPSPEEGSKKKSKSSRTTRNNEAEAIGQDKENAAAPEKEKEKKKRERKRVSDGPLRPLLPRPSNMQRNTDEPGGVRISLEDPVVERTYPQLQHSSRLGRREMTDDYF</sequence>